<gene>
    <name evidence="1" type="ORF">CPter91_4024</name>
</gene>
<proteinExistence type="predicted"/>
<dbReference type="PATRIC" id="fig|279113.9.peg.3991"/>
<dbReference type="Proteomes" id="UP000074561">
    <property type="component" value="Chromosome"/>
</dbReference>
<reference evidence="1 2" key="1">
    <citation type="submission" date="2015-11" db="EMBL/GenBank/DDBJ databases">
        <title>Exploring the genomic traits of fungus-feeding bacterial genus Collimonas.</title>
        <authorList>
            <person name="Song C."/>
            <person name="Schmidt R."/>
            <person name="de Jager V."/>
            <person name="Krzyzanowska D."/>
            <person name="Jongedijk E."/>
            <person name="Cankar K."/>
            <person name="Beekwilder J."/>
            <person name="van Veen A."/>
            <person name="de Boer W."/>
            <person name="van Veen J.A."/>
            <person name="Garbeva P."/>
        </authorList>
    </citation>
    <scope>NUCLEOTIDE SEQUENCE [LARGE SCALE GENOMIC DNA]</scope>
    <source>
        <strain evidence="1 2">Ter91</strain>
    </source>
</reference>
<evidence type="ECO:0000313" key="2">
    <source>
        <dbReference type="Proteomes" id="UP000074561"/>
    </source>
</evidence>
<evidence type="ECO:0000313" key="1">
    <source>
        <dbReference type="EMBL" id="AMP06344.1"/>
    </source>
</evidence>
<protein>
    <submittedName>
        <fullName evidence="1">Uncharacterized protein</fullName>
    </submittedName>
</protein>
<dbReference type="EMBL" id="CP013234">
    <property type="protein sequence ID" value="AMP06344.1"/>
    <property type="molecule type" value="Genomic_DNA"/>
</dbReference>
<accession>A0A127Q8J7</accession>
<dbReference type="KEGG" id="cpra:CPter91_4024"/>
<sequence>MTAPRHSKSVEMVAYKQLDSVMVDGLNIYRDSHNRNIPREKS</sequence>
<dbReference type="AlphaFoldDB" id="A0A127Q8J7"/>
<organism evidence="1 2">
    <name type="scientific">Collimonas pratensis</name>
    <dbReference type="NCBI Taxonomy" id="279113"/>
    <lineage>
        <taxon>Bacteria</taxon>
        <taxon>Pseudomonadati</taxon>
        <taxon>Pseudomonadota</taxon>
        <taxon>Betaproteobacteria</taxon>
        <taxon>Burkholderiales</taxon>
        <taxon>Oxalobacteraceae</taxon>
        <taxon>Collimonas</taxon>
    </lineage>
</organism>
<name>A0A127Q8J7_9BURK</name>